<evidence type="ECO:0000313" key="12">
    <source>
        <dbReference type="Proteomes" id="UP000800038"/>
    </source>
</evidence>
<dbReference type="SMART" id="SM00717">
    <property type="entry name" value="SANT"/>
    <property type="match status" value="2"/>
</dbReference>
<keyword evidence="6" id="KW-0508">mRNA splicing</keyword>
<evidence type="ECO:0000256" key="5">
    <source>
        <dbReference type="ARBA" id="ARBA00023125"/>
    </source>
</evidence>
<evidence type="ECO:0000256" key="4">
    <source>
        <dbReference type="ARBA" id="ARBA00022737"/>
    </source>
</evidence>
<feature type="domain" description="Myb-like" evidence="9">
    <location>
        <begin position="53"/>
        <end position="102"/>
    </location>
</feature>
<evidence type="ECO:0000259" key="10">
    <source>
        <dbReference type="PROSITE" id="PS51294"/>
    </source>
</evidence>
<dbReference type="InterPro" id="IPR047240">
    <property type="entry name" value="SANT_CDC5L_II"/>
</dbReference>
<dbReference type="Pfam" id="PF11831">
    <property type="entry name" value="Myb_Cef"/>
    <property type="match status" value="1"/>
</dbReference>
<dbReference type="AlphaFoldDB" id="A0A6A5SR23"/>
<dbReference type="CDD" id="cd11659">
    <property type="entry name" value="SANT_CDC5_II"/>
    <property type="match status" value="1"/>
</dbReference>
<dbReference type="InterPro" id="IPR001005">
    <property type="entry name" value="SANT/Myb"/>
</dbReference>
<feature type="region of interest" description="Disordered" evidence="8">
    <location>
        <begin position="105"/>
        <end position="162"/>
    </location>
</feature>
<feature type="domain" description="Myb-like" evidence="9">
    <location>
        <begin position="7"/>
        <end position="52"/>
    </location>
</feature>
<evidence type="ECO:0000256" key="6">
    <source>
        <dbReference type="ARBA" id="ARBA00023187"/>
    </source>
</evidence>
<sequence length="783" mass="87700">MVVTKVGQWSNVEDEVLKAAISKYGLNQWSRVASLLSKKTSKACKARWQNWLDPSIKKTEWSREEDEKLLTLARLLPTQWRSIAPIVGRTATQCLERYQKLLDEQESRESGDLGLAGPDGGDAAAPSADDVRRLRPGEVDHDPSSRPARPDAIDMDEEDKEMLSEARARLANVSGKKAKRKARERQLDESRRVALLQKRRELKAAGINIKITAKKGNHIDYNADVPLEKEVPAGFFDTTEELDRNEQQRTAFDPRKQQLANKRKMDQQDGAGDTKRNKKEDKSGGLAASYAKAAQMQKIREAEQSSKRRSLVLPTPQVGEAELEDIVKMGATGRRAITAGGSDNTATQGLVGNYSNIVGSTPIRTPMAPKEEDFIANEVRNARMRTETQSALLGGDNPDLVDDDAPASLSGPASRHQIVTPNPMATPFRQANGGVGATPMRQGPGATPMRTPRDTLRLNEEESGMQLVAQTPRDIRLREQAHRQDRKSRLAALPKPKEESWEFELPEEQAAQMEMEISEEDAAERDRRAREAQEAQEAAEFRRQTQVVQKFLPRPSLVDFDVMMKRALDLSDPAEREMETEMALLIANDVHKFGGGRVTGTLRPVQSMSDDALRTAKMEVALELAMTSDKAKKAFHSDASTAFTTIHDSAILPCIAGYEEDEIDEHQLLVEAFENAQESIIEAAERANKIEKRLTTHHAGYIKRSNLLKEKIGDAFAALEKTKDDLNTARIAQYNEEEAVRRRPESLREEVQFITKREREAQELYRSRKEELENLQEPVNGVH</sequence>
<dbReference type="OrthoDB" id="1410009at2759"/>
<organism evidence="11 12">
    <name type="scientific">Clathrospora elynae</name>
    <dbReference type="NCBI Taxonomy" id="706981"/>
    <lineage>
        <taxon>Eukaryota</taxon>
        <taxon>Fungi</taxon>
        <taxon>Dikarya</taxon>
        <taxon>Ascomycota</taxon>
        <taxon>Pezizomycotina</taxon>
        <taxon>Dothideomycetes</taxon>
        <taxon>Pleosporomycetidae</taxon>
        <taxon>Pleosporales</taxon>
        <taxon>Diademaceae</taxon>
        <taxon>Clathrospora</taxon>
    </lineage>
</organism>
<dbReference type="GO" id="GO:0000398">
    <property type="term" value="P:mRNA splicing, via spliceosome"/>
    <property type="evidence" value="ECO:0007669"/>
    <property type="project" value="InterPro"/>
</dbReference>
<dbReference type="GO" id="GO:0005681">
    <property type="term" value="C:spliceosomal complex"/>
    <property type="evidence" value="ECO:0007669"/>
    <property type="project" value="UniProtKB-KW"/>
</dbReference>
<keyword evidence="12" id="KW-1185">Reference proteome</keyword>
<feature type="compositionally biased region" description="Low complexity" evidence="8">
    <location>
        <begin position="112"/>
        <end position="128"/>
    </location>
</feature>
<dbReference type="InterPro" id="IPR047242">
    <property type="entry name" value="CDC5L/Cef1"/>
</dbReference>
<comment type="similarity">
    <text evidence="1">Belongs to the CEF1 family.</text>
</comment>
<dbReference type="SUPFAM" id="SSF46689">
    <property type="entry name" value="Homeodomain-like"/>
    <property type="match status" value="1"/>
</dbReference>
<dbReference type="PANTHER" id="PTHR45885:SF1">
    <property type="entry name" value="CELL DIVISION CYCLE 5-LIKE PROTEIN"/>
    <property type="match status" value="1"/>
</dbReference>
<protein>
    <submittedName>
        <fullName evidence="11">Uncharacterized protein</fullName>
    </submittedName>
</protein>
<evidence type="ECO:0000256" key="8">
    <source>
        <dbReference type="SAM" id="MobiDB-lite"/>
    </source>
</evidence>
<dbReference type="PROSITE" id="PS51294">
    <property type="entry name" value="HTH_MYB"/>
    <property type="match status" value="2"/>
</dbReference>
<gene>
    <name evidence="11" type="ORF">EJ02DRAFT_381625</name>
</gene>
<evidence type="ECO:0000256" key="2">
    <source>
        <dbReference type="ARBA" id="ARBA00022664"/>
    </source>
</evidence>
<dbReference type="Pfam" id="PF13921">
    <property type="entry name" value="Myb_DNA-bind_6"/>
    <property type="match status" value="1"/>
</dbReference>
<dbReference type="Proteomes" id="UP000800038">
    <property type="component" value="Unassembled WGS sequence"/>
</dbReference>
<accession>A0A6A5SR23</accession>
<evidence type="ECO:0000256" key="3">
    <source>
        <dbReference type="ARBA" id="ARBA00022728"/>
    </source>
</evidence>
<feature type="domain" description="HTH myb-type" evidence="10">
    <location>
        <begin position="53"/>
        <end position="106"/>
    </location>
</feature>
<keyword evidence="7" id="KW-0539">Nucleus</keyword>
<reference evidence="11" key="1">
    <citation type="journal article" date="2020" name="Stud. Mycol.">
        <title>101 Dothideomycetes genomes: a test case for predicting lifestyles and emergence of pathogens.</title>
        <authorList>
            <person name="Haridas S."/>
            <person name="Albert R."/>
            <person name="Binder M."/>
            <person name="Bloem J."/>
            <person name="Labutti K."/>
            <person name="Salamov A."/>
            <person name="Andreopoulos B."/>
            <person name="Baker S."/>
            <person name="Barry K."/>
            <person name="Bills G."/>
            <person name="Bluhm B."/>
            <person name="Cannon C."/>
            <person name="Castanera R."/>
            <person name="Culley D."/>
            <person name="Daum C."/>
            <person name="Ezra D."/>
            <person name="Gonzalez J."/>
            <person name="Henrissat B."/>
            <person name="Kuo A."/>
            <person name="Liang C."/>
            <person name="Lipzen A."/>
            <person name="Lutzoni F."/>
            <person name="Magnuson J."/>
            <person name="Mondo S."/>
            <person name="Nolan M."/>
            <person name="Ohm R."/>
            <person name="Pangilinan J."/>
            <person name="Park H.-J."/>
            <person name="Ramirez L."/>
            <person name="Alfaro M."/>
            <person name="Sun H."/>
            <person name="Tritt A."/>
            <person name="Yoshinaga Y."/>
            <person name="Zwiers L.-H."/>
            <person name="Turgeon B."/>
            <person name="Goodwin S."/>
            <person name="Spatafora J."/>
            <person name="Crous P."/>
            <person name="Grigoriev I."/>
        </authorList>
    </citation>
    <scope>NUCLEOTIDE SEQUENCE</scope>
    <source>
        <strain evidence="11">CBS 161.51</strain>
    </source>
</reference>
<evidence type="ECO:0000313" key="11">
    <source>
        <dbReference type="EMBL" id="KAF1939557.1"/>
    </source>
</evidence>
<evidence type="ECO:0000259" key="9">
    <source>
        <dbReference type="PROSITE" id="PS50090"/>
    </source>
</evidence>
<dbReference type="Gene3D" id="1.10.10.60">
    <property type="entry name" value="Homeodomain-like"/>
    <property type="match status" value="2"/>
</dbReference>
<dbReference type="InterPro" id="IPR017930">
    <property type="entry name" value="Myb_dom"/>
</dbReference>
<feature type="compositionally biased region" description="Basic and acidic residues" evidence="8">
    <location>
        <begin position="129"/>
        <end position="152"/>
    </location>
</feature>
<dbReference type="InterPro" id="IPR009057">
    <property type="entry name" value="Homeodomain-like_sf"/>
</dbReference>
<feature type="compositionally biased region" description="Basic and acidic residues" evidence="8">
    <location>
        <begin position="241"/>
        <end position="256"/>
    </location>
</feature>
<dbReference type="GO" id="GO:0003677">
    <property type="term" value="F:DNA binding"/>
    <property type="evidence" value="ECO:0007669"/>
    <property type="project" value="UniProtKB-KW"/>
</dbReference>
<keyword evidence="4" id="KW-0677">Repeat</keyword>
<dbReference type="CDD" id="cd00167">
    <property type="entry name" value="SANT"/>
    <property type="match status" value="1"/>
</dbReference>
<feature type="region of interest" description="Disordered" evidence="8">
    <location>
        <begin position="240"/>
        <end position="313"/>
    </location>
</feature>
<dbReference type="PANTHER" id="PTHR45885">
    <property type="entry name" value="CELL DIVISION CYCLE 5-LIKE PROTEIN"/>
    <property type="match status" value="1"/>
</dbReference>
<name>A0A6A5SR23_9PLEO</name>
<evidence type="ECO:0000256" key="1">
    <source>
        <dbReference type="ARBA" id="ARBA00010506"/>
    </source>
</evidence>
<feature type="compositionally biased region" description="Basic and acidic residues" evidence="8">
    <location>
        <begin position="263"/>
        <end position="283"/>
    </location>
</feature>
<feature type="domain" description="HTH myb-type" evidence="10">
    <location>
        <begin position="1"/>
        <end position="52"/>
    </location>
</feature>
<keyword evidence="2" id="KW-0507">mRNA processing</keyword>
<keyword evidence="5" id="KW-0238">DNA-binding</keyword>
<dbReference type="InterPro" id="IPR021786">
    <property type="entry name" value="Cdc5p/Cef1_C"/>
</dbReference>
<feature type="region of interest" description="Disordered" evidence="8">
    <location>
        <begin position="480"/>
        <end position="502"/>
    </location>
</feature>
<proteinExistence type="inferred from homology"/>
<dbReference type="PROSITE" id="PS50090">
    <property type="entry name" value="MYB_LIKE"/>
    <property type="match status" value="2"/>
</dbReference>
<evidence type="ECO:0000256" key="7">
    <source>
        <dbReference type="ARBA" id="ARBA00023242"/>
    </source>
</evidence>
<dbReference type="GO" id="GO:0000974">
    <property type="term" value="C:Prp19 complex"/>
    <property type="evidence" value="ECO:0007669"/>
    <property type="project" value="InterPro"/>
</dbReference>
<keyword evidence="3" id="KW-0747">Spliceosome</keyword>
<dbReference type="EMBL" id="ML976079">
    <property type="protein sequence ID" value="KAF1939557.1"/>
    <property type="molecule type" value="Genomic_DNA"/>
</dbReference>